<evidence type="ECO:0000313" key="3">
    <source>
        <dbReference type="Proteomes" id="UP001426770"/>
    </source>
</evidence>
<keyword evidence="1" id="KW-0472">Membrane</keyword>
<sequence>MEHRYDDEGMATVEYALVTVAAAGFAGLLVVILKSTEVRELLLDILRGALGG</sequence>
<dbReference type="EMBL" id="BAABRR010000010">
    <property type="protein sequence ID" value="GAA5519507.1"/>
    <property type="molecule type" value="Genomic_DNA"/>
</dbReference>
<dbReference type="Pfam" id="PF14029">
    <property type="entry name" value="DUF4244"/>
    <property type="match status" value="1"/>
</dbReference>
<feature type="transmembrane region" description="Helical" evidence="1">
    <location>
        <begin position="15"/>
        <end position="33"/>
    </location>
</feature>
<dbReference type="RefSeq" id="WP_286214196.1">
    <property type="nucleotide sequence ID" value="NZ_AP027736.1"/>
</dbReference>
<reference evidence="2 3" key="1">
    <citation type="submission" date="2024-02" db="EMBL/GenBank/DDBJ databases">
        <title>Lysinimicrobium sediminis NBRC 112286.</title>
        <authorList>
            <person name="Ichikawa N."/>
            <person name="Katano-Makiyama Y."/>
            <person name="Hidaka K."/>
        </authorList>
    </citation>
    <scope>NUCLEOTIDE SEQUENCE [LARGE SCALE GENOMIC DNA]</scope>
    <source>
        <strain evidence="2 3">NBRC 112286</strain>
    </source>
</reference>
<dbReference type="InterPro" id="IPR025338">
    <property type="entry name" value="DUF4244"/>
</dbReference>
<evidence type="ECO:0000313" key="2">
    <source>
        <dbReference type="EMBL" id="GAA5519507.1"/>
    </source>
</evidence>
<accession>A0ABP9WI55</accession>
<proteinExistence type="predicted"/>
<protein>
    <recommendedName>
        <fullName evidence="4">DUF4244 domain-containing protein</fullName>
    </recommendedName>
</protein>
<evidence type="ECO:0000256" key="1">
    <source>
        <dbReference type="SAM" id="Phobius"/>
    </source>
</evidence>
<keyword evidence="1" id="KW-1133">Transmembrane helix</keyword>
<name>A0ABP9WI55_9MICO</name>
<comment type="caution">
    <text evidence="2">The sequence shown here is derived from an EMBL/GenBank/DDBJ whole genome shotgun (WGS) entry which is preliminary data.</text>
</comment>
<keyword evidence="3" id="KW-1185">Reference proteome</keyword>
<keyword evidence="1" id="KW-0812">Transmembrane</keyword>
<evidence type="ECO:0008006" key="4">
    <source>
        <dbReference type="Google" id="ProtNLM"/>
    </source>
</evidence>
<organism evidence="2 3">
    <name type="scientific">Demequina sediminis</name>
    <dbReference type="NCBI Taxonomy" id="1930058"/>
    <lineage>
        <taxon>Bacteria</taxon>
        <taxon>Bacillati</taxon>
        <taxon>Actinomycetota</taxon>
        <taxon>Actinomycetes</taxon>
        <taxon>Micrococcales</taxon>
        <taxon>Demequinaceae</taxon>
        <taxon>Demequina</taxon>
    </lineage>
</organism>
<gene>
    <name evidence="2" type="ORF">Lsed01_01957</name>
</gene>
<dbReference type="Proteomes" id="UP001426770">
    <property type="component" value="Unassembled WGS sequence"/>
</dbReference>